<accession>A0ABV2ITT5</accession>
<evidence type="ECO:0000256" key="2">
    <source>
        <dbReference type="ARBA" id="ARBA00023186"/>
    </source>
</evidence>
<protein>
    <recommendedName>
        <fullName evidence="3">Urease accessory protein UreD</fullName>
    </recommendedName>
</protein>
<dbReference type="InterPro" id="IPR002669">
    <property type="entry name" value="UreD"/>
</dbReference>
<keyword evidence="3" id="KW-0963">Cytoplasm</keyword>
<gene>
    <name evidence="3" type="primary">ureD</name>
    <name evidence="5" type="ORF">ABID16_000197</name>
</gene>
<reference evidence="5 6" key="1">
    <citation type="submission" date="2024-06" db="EMBL/GenBank/DDBJ databases">
        <title>Genomic Encyclopedia of Type Strains, Phase IV (KMG-IV): sequencing the most valuable type-strain genomes for metagenomic binning, comparative biology and taxonomic classification.</title>
        <authorList>
            <person name="Goeker M."/>
        </authorList>
    </citation>
    <scope>NUCLEOTIDE SEQUENCE [LARGE SCALE GENOMIC DNA]</scope>
    <source>
        <strain evidence="5 6">DSM 29780</strain>
    </source>
</reference>
<sequence>MSVQEAVTGRPQRAKGSGRLSVKRSGGKSRIDTLFQEGCAKIRLPDTFDETLEAVLINTSGGLTGGDRISWAVEAEANTDVTVTTQACEKVYKASEGAAEVEAVLKAGEGARLSWLPQETILFDYGHLNRRLDVDLASDAEFVGVEAVILGRTAMGELVNTGLFRDRWRIRRAGRLIHAEDARLDGAVNDIASLAPVLAGNLAFATLLYCGPSTEALLPKIRAVLGDADAGASQWDGKLIVRVAAPDGQRLRKILSPVISLLRNGAALPKVWNT</sequence>
<dbReference type="Pfam" id="PF01774">
    <property type="entry name" value="UreD"/>
    <property type="match status" value="1"/>
</dbReference>
<proteinExistence type="inferred from homology"/>
<comment type="function">
    <text evidence="3">Required for maturation of urease via the functional incorporation of the urease nickel metallocenter.</text>
</comment>
<keyword evidence="2 3" id="KW-0143">Chaperone</keyword>
<dbReference type="EMBL" id="JBEPMB010000001">
    <property type="protein sequence ID" value="MET3611892.1"/>
    <property type="molecule type" value="Genomic_DNA"/>
</dbReference>
<keyword evidence="6" id="KW-1185">Reference proteome</keyword>
<comment type="caution">
    <text evidence="5">The sequence shown here is derived from an EMBL/GenBank/DDBJ whole genome shotgun (WGS) entry which is preliminary data.</text>
</comment>
<dbReference type="PANTHER" id="PTHR33643">
    <property type="entry name" value="UREASE ACCESSORY PROTEIN D"/>
    <property type="match status" value="1"/>
</dbReference>
<comment type="similarity">
    <text evidence="1 3">Belongs to the UreD family.</text>
</comment>
<evidence type="ECO:0000256" key="4">
    <source>
        <dbReference type="SAM" id="MobiDB-lite"/>
    </source>
</evidence>
<dbReference type="HAMAP" id="MF_01384">
    <property type="entry name" value="UreD"/>
    <property type="match status" value="1"/>
</dbReference>
<comment type="subunit">
    <text evidence="3">UreD, UreF and UreG form a complex that acts as a GTP-hydrolysis-dependent molecular chaperone, activating the urease apoprotein by helping to assemble the nickel containing metallocenter of UreC. The UreE protein probably delivers the nickel.</text>
</comment>
<name>A0ABV2ITT5_9HYPH</name>
<dbReference type="PANTHER" id="PTHR33643:SF1">
    <property type="entry name" value="UREASE ACCESSORY PROTEIN D"/>
    <property type="match status" value="1"/>
</dbReference>
<evidence type="ECO:0000256" key="3">
    <source>
        <dbReference type="HAMAP-Rule" id="MF_01384"/>
    </source>
</evidence>
<comment type="subcellular location">
    <subcellularLocation>
        <location evidence="3">Cytoplasm</location>
    </subcellularLocation>
</comment>
<evidence type="ECO:0000313" key="6">
    <source>
        <dbReference type="Proteomes" id="UP001549047"/>
    </source>
</evidence>
<evidence type="ECO:0000256" key="1">
    <source>
        <dbReference type="ARBA" id="ARBA00007177"/>
    </source>
</evidence>
<dbReference type="RefSeq" id="WP_354554344.1">
    <property type="nucleotide sequence ID" value="NZ_JBEPMB010000001.1"/>
</dbReference>
<keyword evidence="3" id="KW-0996">Nickel insertion</keyword>
<organism evidence="5 6">
    <name type="scientific">Rhizobium aquaticum</name>
    <dbReference type="NCBI Taxonomy" id="1549636"/>
    <lineage>
        <taxon>Bacteria</taxon>
        <taxon>Pseudomonadati</taxon>
        <taxon>Pseudomonadota</taxon>
        <taxon>Alphaproteobacteria</taxon>
        <taxon>Hyphomicrobiales</taxon>
        <taxon>Rhizobiaceae</taxon>
        <taxon>Rhizobium/Agrobacterium group</taxon>
        <taxon>Rhizobium</taxon>
    </lineage>
</organism>
<feature type="region of interest" description="Disordered" evidence="4">
    <location>
        <begin position="1"/>
        <end position="25"/>
    </location>
</feature>
<evidence type="ECO:0000313" key="5">
    <source>
        <dbReference type="EMBL" id="MET3611892.1"/>
    </source>
</evidence>
<dbReference type="Proteomes" id="UP001549047">
    <property type="component" value="Unassembled WGS sequence"/>
</dbReference>